<evidence type="ECO:0000313" key="8">
    <source>
        <dbReference type="EMBL" id="KAB2809507.1"/>
    </source>
</evidence>
<evidence type="ECO:0000256" key="5">
    <source>
        <dbReference type="SAM" id="MobiDB-lite"/>
    </source>
</evidence>
<name>A0A7J5DW20_NOCSI</name>
<dbReference type="SUPFAM" id="SSF81296">
    <property type="entry name" value="E set domains"/>
    <property type="match status" value="1"/>
</dbReference>
<evidence type="ECO:0000256" key="6">
    <source>
        <dbReference type="SAM" id="Phobius"/>
    </source>
</evidence>
<dbReference type="GO" id="GO:0005507">
    <property type="term" value="F:copper ion binding"/>
    <property type="evidence" value="ECO:0007669"/>
    <property type="project" value="InterPro"/>
</dbReference>
<proteinExistence type="predicted"/>
<dbReference type="RefSeq" id="WP_151581687.1">
    <property type="nucleotide sequence ID" value="NZ_WBVM01000002.1"/>
</dbReference>
<feature type="compositionally biased region" description="Low complexity" evidence="5">
    <location>
        <begin position="137"/>
        <end position="160"/>
    </location>
</feature>
<protein>
    <submittedName>
        <fullName evidence="8">Copper resistance protein CopC</fullName>
    </submittedName>
</protein>
<feature type="region of interest" description="Disordered" evidence="5">
    <location>
        <begin position="137"/>
        <end position="169"/>
    </location>
</feature>
<reference evidence="8 9" key="1">
    <citation type="submission" date="2019-09" db="EMBL/GenBank/DDBJ databases">
        <title>Pimelobacter sp. isolated from Paulinella.</title>
        <authorList>
            <person name="Jeong S.E."/>
        </authorList>
    </citation>
    <scope>NUCLEOTIDE SEQUENCE [LARGE SCALE GENOMIC DNA]</scope>
    <source>
        <strain evidence="8 9">Pch-N</strain>
    </source>
</reference>
<evidence type="ECO:0000313" key="9">
    <source>
        <dbReference type="Proteomes" id="UP000449906"/>
    </source>
</evidence>
<keyword evidence="6" id="KW-0472">Membrane</keyword>
<gene>
    <name evidence="8" type="ORF">F9L07_21070</name>
</gene>
<dbReference type="PANTHER" id="PTHR34820">
    <property type="entry name" value="INNER MEMBRANE PROTEIN YEBZ"/>
    <property type="match status" value="1"/>
</dbReference>
<dbReference type="Proteomes" id="UP000449906">
    <property type="component" value="Unassembled WGS sequence"/>
</dbReference>
<dbReference type="AlphaFoldDB" id="A0A7J5DW20"/>
<comment type="caution">
    <text evidence="8">The sequence shown here is derived from an EMBL/GenBank/DDBJ whole genome shotgun (WGS) entry which is preliminary data.</text>
</comment>
<comment type="subcellular location">
    <subcellularLocation>
        <location evidence="1">Cell envelope</location>
    </subcellularLocation>
</comment>
<dbReference type="Gene3D" id="2.60.40.1220">
    <property type="match status" value="1"/>
</dbReference>
<evidence type="ECO:0000256" key="4">
    <source>
        <dbReference type="ARBA" id="ARBA00023008"/>
    </source>
</evidence>
<dbReference type="InterPro" id="IPR014756">
    <property type="entry name" value="Ig_E-set"/>
</dbReference>
<dbReference type="InterPro" id="IPR014755">
    <property type="entry name" value="Cu-Rt/internalin_Ig-like"/>
</dbReference>
<dbReference type="GO" id="GO:0042597">
    <property type="term" value="C:periplasmic space"/>
    <property type="evidence" value="ECO:0007669"/>
    <property type="project" value="InterPro"/>
</dbReference>
<keyword evidence="2" id="KW-0479">Metal-binding</keyword>
<dbReference type="EMBL" id="WBVM01000002">
    <property type="protein sequence ID" value="KAB2809507.1"/>
    <property type="molecule type" value="Genomic_DNA"/>
</dbReference>
<dbReference type="GO" id="GO:0030313">
    <property type="term" value="C:cell envelope"/>
    <property type="evidence" value="ECO:0007669"/>
    <property type="project" value="UniProtKB-SubCell"/>
</dbReference>
<feature type="domain" description="CopC" evidence="7">
    <location>
        <begin position="37"/>
        <end position="129"/>
    </location>
</feature>
<keyword evidence="4" id="KW-0186">Copper</keyword>
<evidence type="ECO:0000256" key="2">
    <source>
        <dbReference type="ARBA" id="ARBA00022723"/>
    </source>
</evidence>
<accession>A0A7J5DW20</accession>
<dbReference type="InterPro" id="IPR007348">
    <property type="entry name" value="CopC_dom"/>
</dbReference>
<evidence type="ECO:0000259" key="7">
    <source>
        <dbReference type="Pfam" id="PF04234"/>
    </source>
</evidence>
<dbReference type="GO" id="GO:0006825">
    <property type="term" value="P:copper ion transport"/>
    <property type="evidence" value="ECO:0007669"/>
    <property type="project" value="InterPro"/>
</dbReference>
<dbReference type="InterPro" id="IPR032694">
    <property type="entry name" value="CopC/D"/>
</dbReference>
<keyword evidence="6" id="KW-0812">Transmembrane</keyword>
<dbReference type="GO" id="GO:0046688">
    <property type="term" value="P:response to copper ion"/>
    <property type="evidence" value="ECO:0007669"/>
    <property type="project" value="InterPro"/>
</dbReference>
<dbReference type="Pfam" id="PF04234">
    <property type="entry name" value="CopC"/>
    <property type="match status" value="1"/>
</dbReference>
<keyword evidence="6" id="KW-1133">Transmembrane helix</keyword>
<keyword evidence="3" id="KW-0732">Signal</keyword>
<organism evidence="8 9">
    <name type="scientific">Nocardioides simplex</name>
    <name type="common">Arthrobacter simplex</name>
    <dbReference type="NCBI Taxonomy" id="2045"/>
    <lineage>
        <taxon>Bacteria</taxon>
        <taxon>Bacillati</taxon>
        <taxon>Actinomycetota</taxon>
        <taxon>Actinomycetes</taxon>
        <taxon>Propionibacteriales</taxon>
        <taxon>Nocardioidaceae</taxon>
        <taxon>Pimelobacter</taxon>
    </lineage>
</organism>
<evidence type="ECO:0000256" key="3">
    <source>
        <dbReference type="ARBA" id="ARBA00022729"/>
    </source>
</evidence>
<feature type="transmembrane region" description="Helical" evidence="6">
    <location>
        <begin position="173"/>
        <end position="191"/>
    </location>
</feature>
<dbReference type="PANTHER" id="PTHR34820:SF4">
    <property type="entry name" value="INNER MEMBRANE PROTEIN YEBZ"/>
    <property type="match status" value="1"/>
</dbReference>
<sequence>MRKHARLAALVTALGAVLAAALAGVVAGGWNLPASAHASLVASDPADGQRFDRLPERVTLEFSEPISAPAYVVVTAPDGSRADQGEARVDGAEVSVALGGSAPEGTYGAAFRVVSEDGHPVTGRIGFVVGDGPLDEAAPSATASAPASADAADPAPASAADGDDDGGPSLGQVQVGVAVALFAVAAGLLLWSRRRTR</sequence>
<evidence type="ECO:0000256" key="1">
    <source>
        <dbReference type="ARBA" id="ARBA00004196"/>
    </source>
</evidence>
<dbReference type="GO" id="GO:0005886">
    <property type="term" value="C:plasma membrane"/>
    <property type="evidence" value="ECO:0007669"/>
    <property type="project" value="TreeGrafter"/>
</dbReference>